<dbReference type="RefSeq" id="XP_066927374.1">
    <property type="nucleotide sequence ID" value="XM_067071273.1"/>
</dbReference>
<dbReference type="InterPro" id="IPR036249">
    <property type="entry name" value="Thioredoxin-like_sf"/>
</dbReference>
<evidence type="ECO:0000313" key="6">
    <source>
        <dbReference type="Proteomes" id="UP000594262"/>
    </source>
</evidence>
<feature type="signal peptide" evidence="3">
    <location>
        <begin position="1"/>
        <end position="15"/>
    </location>
</feature>
<dbReference type="PANTHER" id="PTHR15337">
    <property type="entry name" value="ANTERIOR GRADIENT PROTEIN-RELATED"/>
    <property type="match status" value="1"/>
</dbReference>
<feature type="compositionally biased region" description="Low complexity" evidence="2">
    <location>
        <begin position="417"/>
        <end position="450"/>
    </location>
</feature>
<dbReference type="InterPro" id="IPR051099">
    <property type="entry name" value="AGR/TXD"/>
</dbReference>
<keyword evidence="6" id="KW-1185">Reference proteome</keyword>
<dbReference type="GeneID" id="136814845"/>
<feature type="domain" description="Thioredoxin" evidence="4">
    <location>
        <begin position="86"/>
        <end position="276"/>
    </location>
</feature>
<feature type="compositionally biased region" description="Low complexity" evidence="2">
    <location>
        <begin position="734"/>
        <end position="744"/>
    </location>
</feature>
<feature type="region of interest" description="Disordered" evidence="2">
    <location>
        <begin position="898"/>
        <end position="921"/>
    </location>
</feature>
<evidence type="ECO:0000259" key="4">
    <source>
        <dbReference type="PROSITE" id="PS51352"/>
    </source>
</evidence>
<evidence type="ECO:0000256" key="3">
    <source>
        <dbReference type="SAM" id="SignalP"/>
    </source>
</evidence>
<proteinExistence type="predicted"/>
<accession>A0A7M5X839</accession>
<dbReference type="InterPro" id="IPR013766">
    <property type="entry name" value="Thioredoxin_domain"/>
</dbReference>
<sequence length="921" mass="107092">MWALWFLFSIVATSASELTWLKLDDALSQAKEKTLPILLLSTRSKCKPCKKLIEDFEASSEFVEQSKKFLLAKAEDKEIGKLGAYKSEGKYVPKIVFINHNGVMMRELDNKNKKSDKTKYFYKKVSDVLISMEVCLEHQFLDSGFGKDYVWYEWTSGLAAAKQQNKPILAVFHQDWCGACQRLKPSFAASDEIKEVADKFIMINTDEDDIVKESDKYRADGEYYPKILFIDSDGDLIEEELNYGTKHKHVLHYYGSGKEIRASMDRVIGNITEAQNVKDNDLGKHIKWVTYKKGLQLVKTLKKPMMLIITKSYCGACKALKPRIQRSKEFAELSKKFVMVTVEDDDEPDEDQFDVDGAYIPRIFFLDSNGKVDESLRNEGKSFKKSRYAYGNVDQLMTNMNKALEMKLGERTEDHQYTQQQQQQQQQQDSQNTQQESQNTQQEQTQTQQQPKEEAKQKTDGFGTNIRWYNYTVGVQQVKKNHMIGLVVFYNNYCEFARYMKEQLNESPEITELSNKFVMIRVSEEEAKETKEKYDVDGKYSPRMFFIDPDENVQVNLNNSLIDSPYDSTLFYYGTDKEILSMMKSAQQTMNITLGRGFGEYIDWVAYPRALELCKEKNMPMMLIIHKTWCGACKSLKPTIKDSRPIWELSKYFIMVNTEDSEEPHDEQYFIDGGYYPRIYFLDSQGKVHHDLHNRDPAFLKYKFSFAYEEQILQTMKFAVGKFYNTQNTAQQNTQQQTTQQQEKQQQKQETKTEEGKKEKSTTLSPGKRLLSNSGLKWNNINAALEEAKESQKPIMFLVHRTTCPACKATIKMIVRDEEFKEKSQGFILADIEDDVDDELADSFDIDGTYVPRIYFLDPEGKIWKDLWNVGTSYLDNKFYFFESSAIYRAMEKAKEKMSAWKPGDQSEETNRVVKKPKDEL</sequence>
<dbReference type="SUPFAM" id="SSF52833">
    <property type="entry name" value="Thioredoxin-like"/>
    <property type="match status" value="6"/>
</dbReference>
<name>A0A7M5X839_9CNID</name>
<feature type="chain" id="PRO_5029767568" description="Thioredoxin domain-containing protein" evidence="3">
    <location>
        <begin position="16"/>
        <end position="921"/>
    </location>
</feature>
<dbReference type="AlphaFoldDB" id="A0A7M5X839"/>
<keyword evidence="1 3" id="KW-0732">Signal</keyword>
<evidence type="ECO:0000256" key="1">
    <source>
        <dbReference type="ARBA" id="ARBA00022729"/>
    </source>
</evidence>
<feature type="compositionally biased region" description="Basic and acidic residues" evidence="2">
    <location>
        <begin position="745"/>
        <end position="761"/>
    </location>
</feature>
<organism evidence="5 6">
    <name type="scientific">Clytia hemisphaerica</name>
    <dbReference type="NCBI Taxonomy" id="252671"/>
    <lineage>
        <taxon>Eukaryota</taxon>
        <taxon>Metazoa</taxon>
        <taxon>Cnidaria</taxon>
        <taxon>Hydrozoa</taxon>
        <taxon>Hydroidolina</taxon>
        <taxon>Leptothecata</taxon>
        <taxon>Obeliida</taxon>
        <taxon>Clytiidae</taxon>
        <taxon>Clytia</taxon>
    </lineage>
</organism>
<dbReference type="Proteomes" id="UP000594262">
    <property type="component" value="Unplaced"/>
</dbReference>
<feature type="region of interest" description="Disordered" evidence="2">
    <location>
        <begin position="734"/>
        <end position="771"/>
    </location>
</feature>
<reference evidence="5" key="1">
    <citation type="submission" date="2021-01" db="UniProtKB">
        <authorList>
            <consortium name="EnsemblMetazoa"/>
        </authorList>
    </citation>
    <scope>IDENTIFICATION</scope>
</reference>
<feature type="region of interest" description="Disordered" evidence="2">
    <location>
        <begin position="412"/>
        <end position="461"/>
    </location>
</feature>
<evidence type="ECO:0000256" key="2">
    <source>
        <dbReference type="SAM" id="MobiDB-lite"/>
    </source>
</evidence>
<evidence type="ECO:0000313" key="5">
    <source>
        <dbReference type="EnsemblMetazoa" id="CLYHEMP018310.1"/>
    </source>
</evidence>
<dbReference type="PROSITE" id="PS00194">
    <property type="entry name" value="THIOREDOXIN_1"/>
    <property type="match status" value="3"/>
</dbReference>
<dbReference type="InterPro" id="IPR017937">
    <property type="entry name" value="Thioredoxin_CS"/>
</dbReference>
<dbReference type="Pfam" id="PF13899">
    <property type="entry name" value="Thioredoxin_7"/>
    <property type="match status" value="5"/>
</dbReference>
<feature type="compositionally biased region" description="Basic and acidic residues" evidence="2">
    <location>
        <begin position="909"/>
        <end position="921"/>
    </location>
</feature>
<dbReference type="EnsemblMetazoa" id="CLYHEMT018310.1">
    <property type="protein sequence ID" value="CLYHEMP018310.1"/>
    <property type="gene ID" value="CLYHEMG018310"/>
</dbReference>
<protein>
    <recommendedName>
        <fullName evidence="4">Thioredoxin domain-containing protein</fullName>
    </recommendedName>
</protein>
<dbReference type="Gene3D" id="3.40.30.10">
    <property type="entry name" value="Glutaredoxin"/>
    <property type="match status" value="6"/>
</dbReference>
<dbReference type="RefSeq" id="XP_066927375.1">
    <property type="nucleotide sequence ID" value="XM_067071274.1"/>
</dbReference>
<dbReference type="PROSITE" id="PS51352">
    <property type="entry name" value="THIOREDOXIN_2"/>
    <property type="match status" value="1"/>
</dbReference>
<dbReference type="PANTHER" id="PTHR15337:SF11">
    <property type="entry name" value="THIOREDOXIN DOMAIN-CONTAINING PROTEIN"/>
    <property type="match status" value="1"/>
</dbReference>
<dbReference type="OrthoDB" id="262308at2759"/>